<evidence type="ECO:0000259" key="6">
    <source>
        <dbReference type="PROSITE" id="PS50862"/>
    </source>
</evidence>
<proteinExistence type="predicted"/>
<feature type="transmembrane region" description="Helical" evidence="5">
    <location>
        <begin position="197"/>
        <end position="215"/>
    </location>
</feature>
<dbReference type="EC" id="6.1.1.6" evidence="7"/>
<keyword evidence="5" id="KW-0812">Transmembrane</keyword>
<dbReference type="PANTHER" id="PTHR42918:SF15">
    <property type="entry name" value="LYSINE--TRNA LIGASE, CHLOROPLASTIC_MITOCHONDRIAL"/>
    <property type="match status" value="1"/>
</dbReference>
<accession>A0A1U9RRM8</accession>
<evidence type="ECO:0000256" key="4">
    <source>
        <dbReference type="ARBA" id="ARBA00023146"/>
    </source>
</evidence>
<dbReference type="RefSeq" id="WP_211118388.1">
    <property type="nucleotide sequence ID" value="NZ_CP019943.1"/>
</dbReference>
<dbReference type="PRINTS" id="PR00982">
    <property type="entry name" value="TRNASYNTHLYS"/>
</dbReference>
<protein>
    <submittedName>
        <fullName evidence="7">Lysyl-tRNA synthetase (Class II)</fullName>
        <ecNumber evidence="7">6.1.1.6</ecNumber>
    </submittedName>
</protein>
<dbReference type="SUPFAM" id="SSF50249">
    <property type="entry name" value="Nucleic acid-binding proteins"/>
    <property type="match status" value="1"/>
</dbReference>
<evidence type="ECO:0000256" key="3">
    <source>
        <dbReference type="ARBA" id="ARBA00022840"/>
    </source>
</evidence>
<evidence type="ECO:0000256" key="5">
    <source>
        <dbReference type="SAM" id="Phobius"/>
    </source>
</evidence>
<organism evidence="7 8">
    <name type="scientific">Carsonella ruddii</name>
    <dbReference type="NCBI Taxonomy" id="114186"/>
    <lineage>
        <taxon>Bacteria</taxon>
        <taxon>Pseudomonadati</taxon>
        <taxon>Pseudomonadota</taxon>
        <taxon>Gammaproteobacteria</taxon>
        <taxon>Oceanospirillales</taxon>
        <taxon>Halomonadaceae</taxon>
        <taxon>Zymobacter group</taxon>
        <taxon>Candidatus Carsonella</taxon>
    </lineage>
</organism>
<keyword evidence="5" id="KW-1133">Transmembrane helix</keyword>
<dbReference type="InterPro" id="IPR012340">
    <property type="entry name" value="NA-bd_OB-fold"/>
</dbReference>
<evidence type="ECO:0000256" key="1">
    <source>
        <dbReference type="ARBA" id="ARBA00022598"/>
    </source>
</evidence>
<dbReference type="GO" id="GO:0005524">
    <property type="term" value="F:ATP binding"/>
    <property type="evidence" value="ECO:0007669"/>
    <property type="project" value="UniProtKB-KW"/>
</dbReference>
<feature type="transmembrane region" description="Helical" evidence="5">
    <location>
        <begin position="59"/>
        <end position="76"/>
    </location>
</feature>
<dbReference type="GO" id="GO:0004824">
    <property type="term" value="F:lysine-tRNA ligase activity"/>
    <property type="evidence" value="ECO:0007669"/>
    <property type="project" value="UniProtKB-EC"/>
</dbReference>
<evidence type="ECO:0000256" key="2">
    <source>
        <dbReference type="ARBA" id="ARBA00022741"/>
    </source>
</evidence>
<dbReference type="InterPro" id="IPR004364">
    <property type="entry name" value="Aa-tRNA-synt_II"/>
</dbReference>
<evidence type="ECO:0000313" key="7">
    <source>
        <dbReference type="EMBL" id="AQU89552.1"/>
    </source>
</evidence>
<reference evidence="7 8" key="1">
    <citation type="submission" date="2017-02" db="EMBL/GenBank/DDBJ databases">
        <title>Complete Genome of Candidatus Carsonella ruddii strain BC, a Nutritional Endosymbiont of Bactericera cockerelli.</title>
        <authorList>
            <person name="Riley A.B."/>
            <person name="Kim D.H."/>
            <person name="Hansen A.K."/>
        </authorList>
    </citation>
    <scope>NUCLEOTIDE SEQUENCE [LARGE SCALE GENOMIC DNA]</scope>
    <source>
        <strain evidence="7 8">BC</strain>
    </source>
</reference>
<dbReference type="PANTHER" id="PTHR42918">
    <property type="entry name" value="LYSYL-TRNA SYNTHETASE"/>
    <property type="match status" value="1"/>
</dbReference>
<dbReference type="Proteomes" id="UP000189666">
    <property type="component" value="Chromosome"/>
</dbReference>
<keyword evidence="5" id="KW-0472">Membrane</keyword>
<dbReference type="InterPro" id="IPR006195">
    <property type="entry name" value="aa-tRNA-synth_II"/>
</dbReference>
<dbReference type="InterPro" id="IPR045864">
    <property type="entry name" value="aa-tRNA-synth_II/BPL/LPL"/>
</dbReference>
<keyword evidence="2" id="KW-0547">Nucleotide-binding</keyword>
<dbReference type="AlphaFoldDB" id="A0A1U9RRM8"/>
<gene>
    <name evidence="7" type="ORF">BW244_0134</name>
</gene>
<keyword evidence="3" id="KW-0067">ATP-binding</keyword>
<sequence length="380" mass="46246">MIINFKNFKIFYGKVNRIKKPFIELKDYSGVIQIYSNFKFLIGDIIIVYGKVKKTKKKIFFIIPFYIKLIVKNLSFYKKDNLFIKINFCVINFLNNYFKKFMFININSSNFCKNKSHSYSNIFKTYNFCKKKFFYLKISPEFYIKKILSNNYNRIFDITKCYRNEGCSNIHHFEFNMLEYYSSNFNFKKSLFFVEKIIKNLFLITSFFLIEIYNIFFNQNILFKKISLLEIIFIYFKKKNFFFKKKKFFFYFSYYKGIRNIKNYYLSDILFKIFDEKIKKKLIFPIFIKFFPIKSSPLTKNIITNLNFSKRFELFIAGIEISNGFDELNDYQIQKKNLFKKNKDFLIKLKNCLYNTNGVGIGIDRLIMILFKIKNIKNIL</sequence>
<dbReference type="GO" id="GO:0000049">
    <property type="term" value="F:tRNA binding"/>
    <property type="evidence" value="ECO:0007669"/>
    <property type="project" value="TreeGrafter"/>
</dbReference>
<dbReference type="PROSITE" id="PS50862">
    <property type="entry name" value="AA_TRNA_LIGASE_II"/>
    <property type="match status" value="1"/>
</dbReference>
<keyword evidence="1 7" id="KW-0436">Ligase</keyword>
<dbReference type="Pfam" id="PF00152">
    <property type="entry name" value="tRNA-synt_2"/>
    <property type="match status" value="1"/>
</dbReference>
<dbReference type="GO" id="GO:0006430">
    <property type="term" value="P:lysyl-tRNA aminoacylation"/>
    <property type="evidence" value="ECO:0007669"/>
    <property type="project" value="InterPro"/>
</dbReference>
<feature type="domain" description="Aminoacyl-transfer RNA synthetases class-II family profile" evidence="6">
    <location>
        <begin position="90"/>
        <end position="380"/>
    </location>
</feature>
<dbReference type="EMBL" id="CP019943">
    <property type="protein sequence ID" value="AQU89552.1"/>
    <property type="molecule type" value="Genomic_DNA"/>
</dbReference>
<dbReference type="GO" id="GO:0005829">
    <property type="term" value="C:cytosol"/>
    <property type="evidence" value="ECO:0007669"/>
    <property type="project" value="TreeGrafter"/>
</dbReference>
<dbReference type="InterPro" id="IPR018149">
    <property type="entry name" value="Lys-tRNA-synth_II_C"/>
</dbReference>
<dbReference type="SUPFAM" id="SSF55681">
    <property type="entry name" value="Class II aaRS and biotin synthetases"/>
    <property type="match status" value="1"/>
</dbReference>
<keyword evidence="4 7" id="KW-0030">Aminoacyl-tRNA synthetase</keyword>
<dbReference type="Gene3D" id="3.30.930.10">
    <property type="entry name" value="Bira Bifunctional Protein, Domain 2"/>
    <property type="match status" value="1"/>
</dbReference>
<evidence type="ECO:0000313" key="8">
    <source>
        <dbReference type="Proteomes" id="UP000189666"/>
    </source>
</evidence>
<name>A0A1U9RRM8_CARRU</name>